<accession>A0A4V3BB16</accession>
<dbReference type="PROSITE" id="PS51257">
    <property type="entry name" value="PROKAR_LIPOPROTEIN"/>
    <property type="match status" value="1"/>
</dbReference>
<feature type="signal peptide" evidence="1">
    <location>
        <begin position="1"/>
        <end position="22"/>
    </location>
</feature>
<dbReference type="AlphaFoldDB" id="A0A4V3BB16"/>
<name>A0A4V3BB16_9RHOB</name>
<dbReference type="Proteomes" id="UP000294562">
    <property type="component" value="Unassembled WGS sequence"/>
</dbReference>
<evidence type="ECO:0000256" key="1">
    <source>
        <dbReference type="SAM" id="SignalP"/>
    </source>
</evidence>
<keyword evidence="1" id="KW-0732">Signal</keyword>
<dbReference type="EMBL" id="SMZO01000045">
    <property type="protein sequence ID" value="TDL85419.1"/>
    <property type="molecule type" value="Genomic_DNA"/>
</dbReference>
<evidence type="ECO:0000313" key="3">
    <source>
        <dbReference type="Proteomes" id="UP000294562"/>
    </source>
</evidence>
<organism evidence="2 3">
    <name type="scientific">Meridianimarinicoccus aquatilis</name>
    <dbReference type="NCBI Taxonomy" id="2552766"/>
    <lineage>
        <taxon>Bacteria</taxon>
        <taxon>Pseudomonadati</taxon>
        <taxon>Pseudomonadota</taxon>
        <taxon>Alphaproteobacteria</taxon>
        <taxon>Rhodobacterales</taxon>
        <taxon>Paracoccaceae</taxon>
        <taxon>Meridianimarinicoccus</taxon>
    </lineage>
</organism>
<feature type="chain" id="PRO_5020786338" evidence="1">
    <location>
        <begin position="23"/>
        <end position="607"/>
    </location>
</feature>
<comment type="caution">
    <text evidence="2">The sequence shown here is derived from an EMBL/GenBank/DDBJ whole genome shotgun (WGS) entry which is preliminary data.</text>
</comment>
<evidence type="ECO:0000313" key="2">
    <source>
        <dbReference type="EMBL" id="TDL85419.1"/>
    </source>
</evidence>
<proteinExistence type="predicted"/>
<sequence length="607" mass="66713">MRNSILFSSLFSLIFLAFPGFAQSCPNRVAQAFNWKDCSKSTIQAYERLQGDVSVRDAGLATRNLTEFSLAEVEKTPKLGYSTLRYRLLEQSGVNAVQLSRKEANFAERSLLDWMKRIFVAENSTYLVSVDVYVPDQTEADGQRLVAHTPIFSVINGESFKTSNNEVDINYNGQIGFPRKSDEKLSVEINVRQAKSTTVTTEELKKLFGLAQAVAEPFANASSGGVASLVDGTLTTSVDGLLDQIDTFLGEFEAKSDLSQQFQLSKIGGEYDSALFDFFAPGIVYKDPLAGVKAGRIKLKVYLDYQESLLAADKSYAFGDIVAKKIHFSGTTLYSLNNFLVNHLESRDQWGARYNPDRDLGALCRSMGAALRSKLIARDVYVATSALVATERAAFQSGWDATDCYGADGFTFMAEGYKMVDPTRAAQAPVTKTELSFEAQKALPEKLTTWLRGGLASEFADDVSGQVADKMAEEVSVLDADGLFFGSPGVKVEVAPGSLIRLLLAKDRGFLNGHGFGCYNGNLYDYEEFGNDFGSLAVVNGRTMEFIWRYREEAASTSDAWLEELVVRELDSDTLSKYNLKSSGEVCGGKNGFNPWSYQAETVALNQ</sequence>
<keyword evidence="3" id="KW-1185">Reference proteome</keyword>
<gene>
    <name evidence="2" type="ORF">E2L05_15640</name>
</gene>
<protein>
    <submittedName>
        <fullName evidence="2">Uncharacterized protein</fullName>
    </submittedName>
</protein>
<reference evidence="2 3" key="1">
    <citation type="submission" date="2019-03" db="EMBL/GenBank/DDBJ databases">
        <title>Rhodobacteraceae bacterium SM1902, a new member of the family Rhodobacteraceae isolated from Yantai.</title>
        <authorList>
            <person name="Sun Y."/>
        </authorList>
    </citation>
    <scope>NUCLEOTIDE SEQUENCE [LARGE SCALE GENOMIC DNA]</scope>
    <source>
        <strain evidence="2 3">SM1902</strain>
    </source>
</reference>
<dbReference type="RefSeq" id="WP_133343820.1">
    <property type="nucleotide sequence ID" value="NZ_SMZO01000045.1"/>
</dbReference>